<evidence type="ECO:0000313" key="3">
    <source>
        <dbReference type="WBParaSite" id="L893_g1107.t1"/>
    </source>
</evidence>
<feature type="signal peptide" evidence="1">
    <location>
        <begin position="1"/>
        <end position="19"/>
    </location>
</feature>
<evidence type="ECO:0000256" key="1">
    <source>
        <dbReference type="SAM" id="SignalP"/>
    </source>
</evidence>
<reference evidence="3" key="1">
    <citation type="submission" date="2016-11" db="UniProtKB">
        <authorList>
            <consortium name="WormBaseParasite"/>
        </authorList>
    </citation>
    <scope>IDENTIFICATION</scope>
</reference>
<dbReference type="SUPFAM" id="SSF81321">
    <property type="entry name" value="Family A G protein-coupled receptor-like"/>
    <property type="match status" value="1"/>
</dbReference>
<feature type="chain" id="PRO_5009311534" evidence="1">
    <location>
        <begin position="20"/>
        <end position="93"/>
    </location>
</feature>
<dbReference type="Gene3D" id="1.20.1070.10">
    <property type="entry name" value="Rhodopsin 7-helix transmembrane proteins"/>
    <property type="match status" value="1"/>
</dbReference>
<sequence length="93" mass="10283">MTAVLVSYFFLWCIPNVLSLVFGKIGMSQTIRGYNSSLIGLCSGINAATNVFIYGWKHPELRGHIRKVLRGERMSVVTVGPHSMNTLAPSTNR</sequence>
<accession>A0A1I7XZJ6</accession>
<organism evidence="2 3">
    <name type="scientific">Steinernema glaseri</name>
    <dbReference type="NCBI Taxonomy" id="37863"/>
    <lineage>
        <taxon>Eukaryota</taxon>
        <taxon>Metazoa</taxon>
        <taxon>Ecdysozoa</taxon>
        <taxon>Nematoda</taxon>
        <taxon>Chromadorea</taxon>
        <taxon>Rhabditida</taxon>
        <taxon>Tylenchina</taxon>
        <taxon>Panagrolaimomorpha</taxon>
        <taxon>Strongyloidoidea</taxon>
        <taxon>Steinernematidae</taxon>
        <taxon>Steinernema</taxon>
    </lineage>
</organism>
<dbReference type="WBParaSite" id="L893_g1107.t1">
    <property type="protein sequence ID" value="L893_g1107.t1"/>
    <property type="gene ID" value="L893_g1107"/>
</dbReference>
<proteinExistence type="predicted"/>
<dbReference type="AlphaFoldDB" id="A0A1I7XZJ6"/>
<name>A0A1I7XZJ6_9BILA</name>
<dbReference type="Proteomes" id="UP000095287">
    <property type="component" value="Unplaced"/>
</dbReference>
<keyword evidence="2" id="KW-1185">Reference proteome</keyword>
<evidence type="ECO:0000313" key="2">
    <source>
        <dbReference type="Proteomes" id="UP000095287"/>
    </source>
</evidence>
<protein>
    <submittedName>
        <fullName evidence="3">G_PROTEIN_RECEP_F1_2 domain-containing protein</fullName>
    </submittedName>
</protein>
<keyword evidence="1" id="KW-0732">Signal</keyword>